<evidence type="ECO:0000256" key="1">
    <source>
        <dbReference type="SAM" id="MobiDB-lite"/>
    </source>
</evidence>
<name>A0A382UC97_9ZZZZ</name>
<feature type="region of interest" description="Disordered" evidence="1">
    <location>
        <begin position="1"/>
        <end position="39"/>
    </location>
</feature>
<feature type="non-terminal residue" evidence="2">
    <location>
        <position position="39"/>
    </location>
</feature>
<accession>A0A382UC97</accession>
<protein>
    <submittedName>
        <fullName evidence="2">Uncharacterized protein</fullName>
    </submittedName>
</protein>
<dbReference type="EMBL" id="UINC01142804">
    <property type="protein sequence ID" value="SVD31361.1"/>
    <property type="molecule type" value="Genomic_DNA"/>
</dbReference>
<dbReference type="AlphaFoldDB" id="A0A382UC97"/>
<reference evidence="2" key="1">
    <citation type="submission" date="2018-05" db="EMBL/GenBank/DDBJ databases">
        <authorList>
            <person name="Lanie J.A."/>
            <person name="Ng W.-L."/>
            <person name="Kazmierczak K.M."/>
            <person name="Andrzejewski T.M."/>
            <person name="Davidsen T.M."/>
            <person name="Wayne K.J."/>
            <person name="Tettelin H."/>
            <person name="Glass J.I."/>
            <person name="Rusch D."/>
            <person name="Podicherti R."/>
            <person name="Tsui H.-C.T."/>
            <person name="Winkler M.E."/>
        </authorList>
    </citation>
    <scope>NUCLEOTIDE SEQUENCE</scope>
</reference>
<organism evidence="2">
    <name type="scientific">marine metagenome</name>
    <dbReference type="NCBI Taxonomy" id="408172"/>
    <lineage>
        <taxon>unclassified sequences</taxon>
        <taxon>metagenomes</taxon>
        <taxon>ecological metagenomes</taxon>
    </lineage>
</organism>
<gene>
    <name evidence="2" type="ORF">METZ01_LOCUS384215</name>
</gene>
<proteinExistence type="predicted"/>
<feature type="non-terminal residue" evidence="2">
    <location>
        <position position="1"/>
    </location>
</feature>
<evidence type="ECO:0000313" key="2">
    <source>
        <dbReference type="EMBL" id="SVD31361.1"/>
    </source>
</evidence>
<feature type="compositionally biased region" description="Basic residues" evidence="1">
    <location>
        <begin position="29"/>
        <end position="39"/>
    </location>
</feature>
<sequence>RQICHRHRGDRRQVRRRGHQGLAQGNWRQAHHRGSRGNV</sequence>
<feature type="compositionally biased region" description="Basic residues" evidence="1">
    <location>
        <begin position="1"/>
        <end position="19"/>
    </location>
</feature>